<evidence type="ECO:0000313" key="8">
    <source>
        <dbReference type="EMBL" id="MDT2538587.1"/>
    </source>
</evidence>
<organism evidence="8 9">
    <name type="scientific">Enterococcus raffinosus</name>
    <dbReference type="NCBI Taxonomy" id="71452"/>
    <lineage>
        <taxon>Bacteria</taxon>
        <taxon>Bacillati</taxon>
        <taxon>Bacillota</taxon>
        <taxon>Bacilli</taxon>
        <taxon>Lactobacillales</taxon>
        <taxon>Enterococcaceae</taxon>
        <taxon>Enterococcus</taxon>
    </lineage>
</organism>
<evidence type="ECO:0000313" key="9">
    <source>
        <dbReference type="Proteomes" id="UP001249240"/>
    </source>
</evidence>
<dbReference type="GO" id="GO:1901678">
    <property type="term" value="P:iron coordination entity transport"/>
    <property type="evidence" value="ECO:0007669"/>
    <property type="project" value="UniProtKB-ARBA"/>
</dbReference>
<name>A0AAW8T2D6_9ENTE</name>
<dbReference type="EMBL" id="JARPXM010000009">
    <property type="protein sequence ID" value="MDT2538587.1"/>
    <property type="molecule type" value="Genomic_DNA"/>
</dbReference>
<feature type="chain" id="PRO_5043499697" evidence="6">
    <location>
        <begin position="21"/>
        <end position="322"/>
    </location>
</feature>
<protein>
    <submittedName>
        <fullName evidence="8">Siderophore ABC transporter substrate-binding protein</fullName>
    </submittedName>
</protein>
<accession>A0AAW8T2D6</accession>
<comment type="subcellular location">
    <subcellularLocation>
        <location evidence="1">Cell envelope</location>
    </subcellularLocation>
</comment>
<dbReference type="CDD" id="cd01140">
    <property type="entry name" value="FatB"/>
    <property type="match status" value="1"/>
</dbReference>
<evidence type="ECO:0000256" key="5">
    <source>
        <dbReference type="SAM" id="Coils"/>
    </source>
</evidence>
<dbReference type="SUPFAM" id="SSF53807">
    <property type="entry name" value="Helical backbone' metal receptor"/>
    <property type="match status" value="1"/>
</dbReference>
<dbReference type="InterPro" id="IPR033870">
    <property type="entry name" value="FatB"/>
</dbReference>
<keyword evidence="5" id="KW-0175">Coiled coil</keyword>
<keyword evidence="3" id="KW-0813">Transport</keyword>
<dbReference type="InterPro" id="IPR051313">
    <property type="entry name" value="Bact_iron-sidero_bind"/>
</dbReference>
<dbReference type="PROSITE" id="PS50983">
    <property type="entry name" value="FE_B12_PBP"/>
    <property type="match status" value="1"/>
</dbReference>
<dbReference type="InterPro" id="IPR002491">
    <property type="entry name" value="ABC_transptr_periplasmic_BD"/>
</dbReference>
<evidence type="ECO:0000256" key="3">
    <source>
        <dbReference type="ARBA" id="ARBA00022448"/>
    </source>
</evidence>
<keyword evidence="4 6" id="KW-0732">Signal</keyword>
<dbReference type="PROSITE" id="PS51257">
    <property type="entry name" value="PROKAR_LIPOPROTEIN"/>
    <property type="match status" value="1"/>
</dbReference>
<dbReference type="PANTHER" id="PTHR30532:SF28">
    <property type="entry name" value="PETROBACTIN-BINDING PROTEIN YCLQ"/>
    <property type="match status" value="1"/>
</dbReference>
<dbReference type="PANTHER" id="PTHR30532">
    <property type="entry name" value="IRON III DICITRATE-BINDING PERIPLASMIC PROTEIN"/>
    <property type="match status" value="1"/>
</dbReference>
<comment type="similarity">
    <text evidence="2">Belongs to the bacterial solute-binding protein 8 family.</text>
</comment>
<evidence type="ECO:0000256" key="4">
    <source>
        <dbReference type="ARBA" id="ARBA00022729"/>
    </source>
</evidence>
<dbReference type="AlphaFoldDB" id="A0AAW8T2D6"/>
<dbReference type="Proteomes" id="UP001249240">
    <property type="component" value="Unassembled WGS sequence"/>
</dbReference>
<feature type="signal peptide" evidence="6">
    <location>
        <begin position="1"/>
        <end position="20"/>
    </location>
</feature>
<sequence>MKKYIVGLSLVLLGAGLAGCGSTNGESTSASTDKAATSSTVKEAKTMEVQDSNGKVTVPKNPEKVVVFDNGSLDTLDALGVGDKVVGAATDNLPEYLADYKKVDSAGGIKEPDLEKINQMKPDLIIISGRQSDFLDQLKEIAPTMYLAVDTSDTWNSIKQNVETLGKIFGKEKAAKEQLAELETSIKETKTKAEESKDKALTVLVNEGQLSAYGKDSRFGIVYDTFGFAQADDAIKASTHGQSVSYEYVLDKNPDVLFVVDRTKAIGGDDSNNNVADNELVAQTTAGKNKKVISLQPDVWYLSGGGLESVKMMLEDVNKVFE</sequence>
<proteinExistence type="inferred from homology"/>
<evidence type="ECO:0000259" key="7">
    <source>
        <dbReference type="PROSITE" id="PS50983"/>
    </source>
</evidence>
<dbReference type="Pfam" id="PF01497">
    <property type="entry name" value="Peripla_BP_2"/>
    <property type="match status" value="1"/>
</dbReference>
<feature type="domain" description="Fe/B12 periplasmic-binding" evidence="7">
    <location>
        <begin position="64"/>
        <end position="322"/>
    </location>
</feature>
<gene>
    <name evidence="8" type="ORF">P7D78_10635</name>
</gene>
<evidence type="ECO:0000256" key="6">
    <source>
        <dbReference type="SAM" id="SignalP"/>
    </source>
</evidence>
<evidence type="ECO:0000256" key="1">
    <source>
        <dbReference type="ARBA" id="ARBA00004196"/>
    </source>
</evidence>
<dbReference type="Gene3D" id="3.40.50.1980">
    <property type="entry name" value="Nitrogenase molybdenum iron protein domain"/>
    <property type="match status" value="2"/>
</dbReference>
<reference evidence="8" key="1">
    <citation type="submission" date="2023-03" db="EMBL/GenBank/DDBJ databases">
        <authorList>
            <person name="Shen W."/>
            <person name="Cai J."/>
        </authorList>
    </citation>
    <scope>NUCLEOTIDE SEQUENCE</scope>
    <source>
        <strain evidence="8">B646-2</strain>
    </source>
</reference>
<comment type="caution">
    <text evidence="8">The sequence shown here is derived from an EMBL/GenBank/DDBJ whole genome shotgun (WGS) entry which is preliminary data.</text>
</comment>
<evidence type="ECO:0000256" key="2">
    <source>
        <dbReference type="ARBA" id="ARBA00008814"/>
    </source>
</evidence>
<feature type="coiled-coil region" evidence="5">
    <location>
        <begin position="172"/>
        <end position="199"/>
    </location>
</feature>
<dbReference type="GO" id="GO:0030288">
    <property type="term" value="C:outer membrane-bounded periplasmic space"/>
    <property type="evidence" value="ECO:0007669"/>
    <property type="project" value="TreeGrafter"/>
</dbReference>
<dbReference type="RefSeq" id="WP_010747319.1">
    <property type="nucleotide sequence ID" value="NZ_BAAAXM010000057.1"/>
</dbReference>